<organism evidence="1 2">
    <name type="scientific">Mytilus galloprovincialis</name>
    <name type="common">Mediterranean mussel</name>
    <dbReference type="NCBI Taxonomy" id="29158"/>
    <lineage>
        <taxon>Eukaryota</taxon>
        <taxon>Metazoa</taxon>
        <taxon>Spiralia</taxon>
        <taxon>Lophotrochozoa</taxon>
        <taxon>Mollusca</taxon>
        <taxon>Bivalvia</taxon>
        <taxon>Autobranchia</taxon>
        <taxon>Pteriomorphia</taxon>
        <taxon>Mytilida</taxon>
        <taxon>Mytiloidea</taxon>
        <taxon>Mytilidae</taxon>
        <taxon>Mytilinae</taxon>
        <taxon>Mytilus</taxon>
    </lineage>
</organism>
<dbReference type="GO" id="GO:0003676">
    <property type="term" value="F:nucleic acid binding"/>
    <property type="evidence" value="ECO:0007669"/>
    <property type="project" value="InterPro"/>
</dbReference>
<proteinExistence type="predicted"/>
<dbReference type="EMBL" id="KV628126">
    <property type="protein sequence ID" value="OPL07267.1"/>
    <property type="molecule type" value="Genomic_DNA"/>
</dbReference>
<dbReference type="AlphaFoldDB" id="A0A409V688"/>
<dbReference type="InterPro" id="IPR036397">
    <property type="entry name" value="RNaseH_sf"/>
</dbReference>
<dbReference type="Gene3D" id="3.30.420.10">
    <property type="entry name" value="Ribonuclease H-like superfamily/Ribonuclease H"/>
    <property type="match status" value="1"/>
</dbReference>
<keyword evidence="2" id="KW-1185">Reference proteome</keyword>
<gene>
    <name evidence="1" type="ORF">AM593_05696</name>
</gene>
<protein>
    <submittedName>
        <fullName evidence="1">Uncharacterized protein</fullName>
    </submittedName>
</protein>
<sequence length="78" mass="9095">LLDPDYPPSCFEDSLNSVNLEQKKKEVIDCSELLEEDISLLGKLMNRLYQKLQSRELWDLFCCVETKLVLLIALMECQ</sequence>
<dbReference type="Proteomes" id="UP000266721">
    <property type="component" value="Unassembled WGS sequence"/>
</dbReference>
<evidence type="ECO:0000313" key="2">
    <source>
        <dbReference type="Proteomes" id="UP000266721"/>
    </source>
</evidence>
<reference evidence="1 2" key="1">
    <citation type="journal article" date="2016" name="PLoS ONE">
        <title>A First Insight into the Genome of the Filter-Feeder Mussel Mytilus galloprovincialis.</title>
        <authorList>
            <person name="Murgarella M."/>
            <person name="Puiu D."/>
            <person name="Novoa B."/>
            <person name="Figueras A."/>
            <person name="Posada D."/>
            <person name="Canchaya C."/>
        </authorList>
    </citation>
    <scope>NUCLEOTIDE SEQUENCE [LARGE SCALE GENOMIC DNA]</scope>
    <source>
        <tissue evidence="1">Muscle</tissue>
    </source>
</reference>
<name>A0A409V688_MYTGA</name>
<accession>A0A409V688</accession>
<feature type="non-terminal residue" evidence="1">
    <location>
        <position position="78"/>
    </location>
</feature>
<dbReference type="SMR" id="A0A409V688"/>
<evidence type="ECO:0000313" key="1">
    <source>
        <dbReference type="EMBL" id="OPL07267.1"/>
    </source>
</evidence>
<feature type="non-terminal residue" evidence="1">
    <location>
        <position position="1"/>
    </location>
</feature>